<dbReference type="OrthoDB" id="5506246at2"/>
<evidence type="ECO:0000313" key="7">
    <source>
        <dbReference type="Proteomes" id="UP000316030"/>
    </source>
</evidence>
<dbReference type="Pfam" id="PF01988">
    <property type="entry name" value="VIT1"/>
    <property type="match status" value="1"/>
</dbReference>
<dbReference type="InterPro" id="IPR008217">
    <property type="entry name" value="Ccc1_fam"/>
</dbReference>
<comment type="subcellular location">
    <subcellularLocation>
        <location evidence="1">Endomembrane system</location>
        <topology evidence="1">Multi-pass membrane protein</topology>
    </subcellularLocation>
</comment>
<keyword evidence="2 5" id="KW-0812">Transmembrane</keyword>
<feature type="transmembrane region" description="Helical" evidence="5">
    <location>
        <begin position="185"/>
        <end position="206"/>
    </location>
</feature>
<name>A0A521BTC7_9RHOB</name>
<evidence type="ECO:0000256" key="3">
    <source>
        <dbReference type="ARBA" id="ARBA00022989"/>
    </source>
</evidence>
<dbReference type="Proteomes" id="UP000316030">
    <property type="component" value="Unassembled WGS sequence"/>
</dbReference>
<dbReference type="GO" id="GO:0030026">
    <property type="term" value="P:intracellular manganese ion homeostasis"/>
    <property type="evidence" value="ECO:0007669"/>
    <property type="project" value="InterPro"/>
</dbReference>
<proteinExistence type="predicted"/>
<feature type="transmembrane region" description="Helical" evidence="5">
    <location>
        <begin position="45"/>
        <end position="64"/>
    </location>
</feature>
<dbReference type="PANTHER" id="PTHR31851">
    <property type="entry name" value="FE(2+)/MN(2+) TRANSPORTER PCL1"/>
    <property type="match status" value="1"/>
</dbReference>
<feature type="transmembrane region" description="Helical" evidence="5">
    <location>
        <begin position="20"/>
        <end position="39"/>
    </location>
</feature>
<dbReference type="GO" id="GO:0012505">
    <property type="term" value="C:endomembrane system"/>
    <property type="evidence" value="ECO:0007669"/>
    <property type="project" value="UniProtKB-SubCell"/>
</dbReference>
<feature type="transmembrane region" description="Helical" evidence="5">
    <location>
        <begin position="154"/>
        <end position="173"/>
    </location>
</feature>
<reference evidence="6 7" key="1">
    <citation type="submission" date="2017-05" db="EMBL/GenBank/DDBJ databases">
        <authorList>
            <person name="Varghese N."/>
            <person name="Submissions S."/>
        </authorList>
    </citation>
    <scope>NUCLEOTIDE SEQUENCE [LARGE SCALE GENOMIC DNA]</scope>
    <source>
        <strain evidence="6 7">DSM 29506</strain>
    </source>
</reference>
<dbReference type="RefSeq" id="WP_142492351.1">
    <property type="nucleotide sequence ID" value="NZ_FXTO01000004.1"/>
</dbReference>
<feature type="transmembrane region" description="Helical" evidence="5">
    <location>
        <begin position="213"/>
        <end position="236"/>
    </location>
</feature>
<dbReference type="EMBL" id="FXTO01000004">
    <property type="protein sequence ID" value="SMO50412.1"/>
    <property type="molecule type" value="Genomic_DNA"/>
</dbReference>
<dbReference type="GO" id="GO:0005384">
    <property type="term" value="F:manganese ion transmembrane transporter activity"/>
    <property type="evidence" value="ECO:0007669"/>
    <property type="project" value="InterPro"/>
</dbReference>
<evidence type="ECO:0000256" key="2">
    <source>
        <dbReference type="ARBA" id="ARBA00022692"/>
    </source>
</evidence>
<protein>
    <submittedName>
        <fullName evidence="6">Predicted Fe2+/Mn2+ transporter, VIT1/CCC1 family</fullName>
    </submittedName>
</protein>
<gene>
    <name evidence="6" type="ORF">SAMN06265173_10491</name>
</gene>
<dbReference type="AlphaFoldDB" id="A0A521BTC7"/>
<accession>A0A521BTC7</accession>
<evidence type="ECO:0000313" key="6">
    <source>
        <dbReference type="EMBL" id="SMO50412.1"/>
    </source>
</evidence>
<evidence type="ECO:0000256" key="1">
    <source>
        <dbReference type="ARBA" id="ARBA00004127"/>
    </source>
</evidence>
<evidence type="ECO:0000256" key="4">
    <source>
        <dbReference type="ARBA" id="ARBA00023136"/>
    </source>
</evidence>
<keyword evidence="4 5" id="KW-0472">Membrane</keyword>
<organism evidence="6 7">
    <name type="scientific">Thalassovita litoralis</name>
    <dbReference type="NCBI Taxonomy" id="1010611"/>
    <lineage>
        <taxon>Bacteria</taxon>
        <taxon>Pseudomonadati</taxon>
        <taxon>Pseudomonadota</taxon>
        <taxon>Alphaproteobacteria</taxon>
        <taxon>Rhodobacterales</taxon>
        <taxon>Roseobacteraceae</taxon>
        <taxon>Thalassovita</taxon>
    </lineage>
</organism>
<evidence type="ECO:0000256" key="5">
    <source>
        <dbReference type="SAM" id="Phobius"/>
    </source>
</evidence>
<keyword evidence="7" id="KW-1185">Reference proteome</keyword>
<keyword evidence="3 5" id="KW-1133">Transmembrane helix</keyword>
<sequence>MTTRPRPSPLSSLRDYLKEIIYGGNDGIVTTFAIVAGFAGANAEGAAQIGGLAVLIFGLANLFADAVSMGLGEFLSSRSTQDLYRVRRAQHIQRLTVAPEDEIAMMRELLCARGLPGTDATEVANRLSHAPQLMAEILLCHKHGVHPPEDDNPALNGIVTFLSFVAFGCLPLLPYFLEEASERSLYWSAFATLSALTALGLLRWLATGTRLRLAVLETVGVGSLCAGVAYAVGWLVGG</sequence>